<dbReference type="Gene3D" id="3.30.559.10">
    <property type="entry name" value="Chloramphenicol acetyltransferase-like domain"/>
    <property type="match status" value="7"/>
</dbReference>
<evidence type="ECO:0000313" key="5">
    <source>
        <dbReference type="EMBL" id="KAJ1930393.1"/>
    </source>
</evidence>
<dbReference type="InterPro" id="IPR006162">
    <property type="entry name" value="Ppantetheine_attach_site"/>
</dbReference>
<feature type="domain" description="Carrier" evidence="4">
    <location>
        <begin position="5601"/>
        <end position="5677"/>
    </location>
</feature>
<evidence type="ECO:0000256" key="1">
    <source>
        <dbReference type="ARBA" id="ARBA00022450"/>
    </source>
</evidence>
<dbReference type="InterPro" id="IPR009081">
    <property type="entry name" value="PP-bd_ACP"/>
</dbReference>
<dbReference type="Gene3D" id="3.30.300.30">
    <property type="match status" value="7"/>
</dbReference>
<dbReference type="PROSITE" id="PS00455">
    <property type="entry name" value="AMP_BINDING"/>
    <property type="match status" value="6"/>
</dbReference>
<dbReference type="InterPro" id="IPR020845">
    <property type="entry name" value="AMP-binding_CS"/>
</dbReference>
<evidence type="ECO:0000259" key="4">
    <source>
        <dbReference type="PROSITE" id="PS50075"/>
    </source>
</evidence>
<dbReference type="PROSITE" id="PS00012">
    <property type="entry name" value="PHOSPHOPANTETHEINE"/>
    <property type="match status" value="2"/>
</dbReference>
<dbReference type="InterPro" id="IPR010071">
    <property type="entry name" value="AA_adenyl_dom"/>
</dbReference>
<dbReference type="InterPro" id="IPR023213">
    <property type="entry name" value="CAT-like_dom_sf"/>
</dbReference>
<dbReference type="InterPro" id="IPR045851">
    <property type="entry name" value="AMP-bd_C_sf"/>
</dbReference>
<gene>
    <name evidence="5" type="ORF">IWQ60_000330</name>
</gene>
<comment type="caution">
    <text evidence="5">The sequence shown here is derived from an EMBL/GenBank/DDBJ whole genome shotgun (WGS) entry which is preliminary data.</text>
</comment>
<dbReference type="InterPro" id="IPR020806">
    <property type="entry name" value="PKS_PP-bd"/>
</dbReference>
<dbReference type="Pfam" id="PF00550">
    <property type="entry name" value="PP-binding"/>
    <property type="match status" value="6"/>
</dbReference>
<dbReference type="Proteomes" id="UP001150569">
    <property type="component" value="Unassembled WGS sequence"/>
</dbReference>
<dbReference type="InterPro" id="IPR042099">
    <property type="entry name" value="ANL_N_sf"/>
</dbReference>
<dbReference type="NCBIfam" id="NF003417">
    <property type="entry name" value="PRK04813.1"/>
    <property type="match status" value="8"/>
</dbReference>
<keyword evidence="1" id="KW-0596">Phosphopantetheine</keyword>
<keyword evidence="6" id="KW-1185">Reference proteome</keyword>
<sequence length="7626" mass="839565">MARQRELSIPTESQGHLASVLVTNTNLEIEPLQGYTNGHRHEQDILETLAAATRAILLIYCHTMADRLAVHLVFRRTHVAEVGVQELSRQFLTVVGHLVQAAENPEMLTSTTIADVTGVDDTERRRLLHLAGSIVNSNESNAPVPLQVNEWVRKTPDGIALEHEGRTVTYLEFDRLTSILAQVLVRDHGAKSELRIALFLPKSIEFVVALFAVLKSGAAYVCIDPKDPEERIHYVVEDSAASLVLTTSLFQGRLIVPQTRHVLPIDNLLACAQTEACVSTLPANFPSQPSDLAYVAYRSDTTGQPRGVLVEHGSLASAISDETFADHFGPGRRIMPITVVNYPWILWKALTRGGTVVLPGSDPVADLVSVQSLVTPLSFLKGLALADFPGLKFIAATDGMYPPTHLNAYAESRQIAVLFGFAETSVVSHLAPVSPTRDLGFQGTNSTLSYVVDKDLCLLPVGVPGELLVGGSQVARGYHNFTELAARHFIHNPFGPGRIYRTGCFARWRPEGKLEILGRINKRVLVRDQYIQLEVIEDACLQFPDVSNATSFVKDGKLVVYVSPSGVCLSDLKAQLVSSLPGAMVPDIVVSLENLPLCPFGVVDQEALALTINGPLSSPTDCLSTGNQARDAAERYWRERFAHIEDPTLLIEPHHPLARTPTSGDQGHFSTVEYTIDRADRFVSSAQVCGVTPLTLVHAALVITLHRYTGAKDIVFGVEGPGRCTGASQSQPSQARCIDLPCRINLTGEPTVGELLAQVQSSSSAAFNHADYPPSDIYAWAGLQPERTLFNVSISSADHPNRHALLGCASDGSLMSIGLTVTASITAGALHLLGAFWSNTFSPEFVTQFISHLAMSIQSVANGTADTPVHAVEIFSPEESTLLTDTWARNPRDLDSPLVPVGYRRQVCQRPDHVALRDGPTAYTYAQVGRMASYLGLQLCRVCTCGPDQVVGILADNSVALVVGQLAVWMTGSAFVVISPGFPVERQRFILEDAACGAVLSTKLFIDKAEAIGAVPLVMIDMSESTDEDSLDPCSEVVIDPSSLAYIVYTSGSTGTPKGVMIEHGSLANYLAGFITVTEITPATAVPTTMDPTFDASLCDIWTTLYHGGTVLVCRNAYDRDLPLATRATFTPSLLASVDPHQLTNLTSIIVGGESISSSLVDQWAGRLDLLNLYGPTELTIDTHFARLRPGEVVVIGQPLPNAVGLILDSHLRPVPIGVTGQLYLGGKGLARGYLKRPDLTTKAFITWPVTGERLYRSGDLARWLPDGQIECLGRMDDQVKVRGFRIELEEVRKALLALSGVQDAHVLVHERHLVAFVYPAGPPEATMVACLRRTLPSYMVPTYIFSLDLLPCTRNGKVDRHALLAHFLRNRRDELMRAELLPSGAAPSGAQGVLASVLVEVLRLPTDRVPVQMSFVRLGGDSISAIQTVARCRAIGFTIPVPDLLASRSLAEAALSMTPFNLPAPVAEPLQPSGSPFSMLKTSPGDWDRLVAGLPSLGLSLSDVADMYPMTPVQQGLWAATIRNPSEYLLQFAWTVTGITDADHLYRGLYSVVAGHTALRTAFLTTFSNEWCNGVQIVTKQPRFTWVGAKKWADLNVGQENQFLASDQASGFTTGEPLLRCCTVRLAPSRFRFVLTVHHALVDGWSIGTLFRELVHQLQSASQNIPAPTPSFAEYLRFIAHLDHGQAQGVWHAYLAGVQQPTTLILPKGSIAGPCKTTHRFILYPDTLDLQATVQSHDLTVYTLLKAAWAYLLHRCTDQRDIVFGNTVSGRALPLPSIERLVGCLINTIPCRVQIDPHMDLNTLLQTISRQAQRLMPVEHCHLSDLARWVEGEVPVASMFNTLLVYESYPDAELETLGDSVQFSDVSVYESTEYGLTVIIEAKHGRLDVSLNWSLSDYSRPYIEALGQQLQSILSQMVNALRPGRTGLLIDGLRLLAPADLETTTCTFARPLVELKLQGCAHDLFIQQVQLVPGTTAVEYDDPVTGLTAWTYQGLLDRANRVARYLTTQGIQREEPVGLLMDRLPSAVAAMLGVHLAGAAFVPLDPNLPLDRLCFITGDCGIKRVLCNTNDEAKTKAVCEATGVTIDSLDGLLADTTDQPTTPDMPRIRPTDLSHILYTSGTTGQPKGVQLEHRVMANFVQQSREVIAVEGGMRVMQNMALTFDCCLFEVWVTLCNGATLVLRNDLLDTLPKVDVLMATPSVLATLDPTKYPNLRHIITAGEALPRPLAERWSAHCPVTNMYGPTECFVCHTMRYIPGGPVTIGRPVPNTECYILDRELRPVPIGVPGEIYVGGVCVTRGYVNRPELEAATLLPNPFTGQGYLYRTGDLGRWLLDGTVEYFARRDDQVKIRGHRVEPREIEAVLNQCVAVGSVAVVVSSGKLYAFVSPDTVVLSDLKAHAVAHLPPYMVPRAILPLSELPRNLNGKTDKRRLLELLPSLIDHSPDRAATAPKNEVQRLLVEVMATVLDLPTADVDIDDSFLQLGGDSISAIRLSSLCRDRGLQVSIAQVFQYGTPAALARIAAQNDPPSAIMEYQPFDLLTAPEDELAGLKDEVATGLGVEVEAIEDILPVSSLQQGFLVSTLKDPTAYMVQMAYDLTGPLDVARLSQSWSQVIRAHQILRTKFVVPTDQSRHAFLQVVLRDTDFEWTYQDQPRHDTAEVERDHFTSDRKRGFSLSGPLLRFTVYHGTGNRHLFCITFHHALLDAWSEGIVMAESLEHYHGVEVQRRTQYHNFLQHVSRIDQATMADFWRDYLDGVKLHSAVQFPISPGSEQPDHGEVRYTLSPSLSSVQSYCREIGLTVNALLRAVWALTLARYLSEHEEVTFGVLVSGRNVAVPGIEGMVGMCINTLPFRAHFPADGDLKSLLQGINAASGILTEYEQCSLVDIKRWSNLSAGTHLLNSLLVNDNYETTTAECAKSIDYTPRSGQNFTEYAYTVGFSHQNDALVLQISYQTRYCDPTYAHHLVNFIDHCLASLVSGRAGKVGDLMCLPPIEKSLVEQWSAGRTADFPQKGWLAYQFFTQHLTTRPDAIALESSTTQFTYTEVYCRVCAIAATLRNQGAQAGDRVALLFSRCPEFIFSYLAVLLLGCVCVPMDANNASDRLAYMVDILDNLWVIANSATLELVVELGVEDSRVVYADLVLASTNPDQTSNWPSQRSSDSLAYILFTSGTTGRPKGVQVTHRSLVNFVLAACDRFQLPSNNRFLQTLSIAFDSLVLEVFCTFHTGGTLVLQDGELLEDLKRVNCCAMVPSLLSAIDPETYSNLQHIIMGGESLAPTLAHQWSCTARIHNSYGPTEITVMCHSHLAALGSPMTVGTTLANVQCHILDDQLRPVPVGITGEIYIAGAGVSKGYWKQPELTDKVFLDNPFGAGRLYRTGDLGCWLANGEVQVLGRKDFQVKLRGFRIELGEIESTCQAFPGVSNAVALVKDERLVSYIRYSSDDVLAVKRHLISRLPHYMVPDHIIKLDIFPLTSVGKADRTALQALPLPAPSHIESTDSVDNLPPTFEPLRQAVGDALRLSSNQIVPSASFFQLGGDSISAIQLASLLRKVGLHITVAQIFAAGSLVDLAIQMENRADQPATETVAYQPYSLLGDDGVERDRLIQATLDAASVPNEDVQDIMPVFSLQVGFLVNTLKDPSSYMVQSVYEVRGVLDVYRLRHSWEQVARHHEILRSKFVVADSFSVHPFLQIIMKRPDLAWSYSVIDKGSPEKVETSYLAEDRRHGFTLGGPLLRLRMIRLEDTSHLMCFTFHHALLDAWSVSIVLGEILECYYDIEPQPRTQFHEFISCVAKAGQEKEAIFWRGYLAGIQVHPVLQFPVPPNKQAVTTETGRYTFSSSLRHAHDYCKRTGVTMNSLLRSLWALTLARYTGHPDEVTFGVLMSGRNLPVPGIEGMVGMCINTLPFRAHFPPDKPVADVIGQINQDSGVLIAHEQSGLVDIKRWANVSADTMLFNSLVIYDNYEEHQTTAGEGQLELIPRDGYNETEYAYTVHFSDSDGNLGLEIKYSTRHCGPEYALLLCQYMDHVLTRLTSDAVTHTKELMVLPAAECGLVDQWSAGHVVDFPQKDWLAHELFTQNIATRPEAIALESVTTTYTYAEVYQHACSVASELRRRGFQPGHMAALLFTRCPEFIFSYLAVLLLGGVCVPMDADNAPDRLQYMLSVLDDPWVITLTGHDKVTASMDVRRERVAYANALPTGLGNANGFSPDPSRQPGDLVYIMFTSGTTGQPKGVRVCHRALVNFTLAMSDRLRLTPDTRLLSMASLAFDASLNAIFSSFHAGGTLILYDCELFDGLPRANALHATPSLLAAVDARLYSNISLVMSGGEALSPLVATTWSQHARFVNLYGPTEVTVDSHAGEFTPDAPVSIGHALANVQCYILDGDMRPVPIGVPGEIYIGGAGLALGYWKQPELTNKVFIANPFGPGRLYRTGDLGCWLPSGKVQHLGRRDHQVKLRGFRIELGEIETHCQTLPGVSHAVALVKDDTLAAYVAPETIEAAILRRHLAIRLPDYMVPRHIIAVSSIPTTTVGKVDRRQLLSLPLPMNDEGVDELDSQDDAPAFAVVRSAVAQVLHISLSRAGPRASFFRLGGDSLSAIRLASTLRTRGYVATVAQIFQHPTLGDLGKALVPVDSNLPSNLSYVPFSLVGGAPQSDKLRLRLSEDLCVQPGAITDILPVSSLQQGFLVSTLKDPSAYMVQESFEILGPLDPTRLRQSWFDTLNSHSILRTKFVVADEYSNHAFLQVVLAQADVEWSDQTSTEEDRHQVEASYFAEERARGFDFCGPLIRLALLRVHDHHHILFFAFHHALLDAWSTEIVKNETLERYHGQPTQPRIQYCDYMAKVTAVSQVELSNFWTTNLAGVKCHPVIQFPVQPVVNSSQHSAVNHTLSVSLSDIHGFCREQGLTFNSLLRAVWALTLARYLGEAEEVTFGVLMSGRNLSLPGIEGMVGMCLNVLPFRTRIQPDEPLDECIRRVNQESGTLTEYEQCGLVDIRRWSRIESDASLFQTLLVYDNHPDAKSEAIFDFQYQPRSGQNFTEYAYTIGLTEDGDALHLDLEYLDQFCDSHYARLVCQFFDHCMAAIVARPASQTVELMCLPRAEKSLVDQWSTGRTIDFPQKAWLAHQLFTQHLATRPDEVALESSTAVFTYAQAYDQAVHIATALLSGGLQSGDPVALLFTRSTEFVISYLAALLAGGICVPVDATLPADRLNYMLDLLDWPATVTTSSHAASVVPRLAATLRSVLCVDALDVSQPADPCLLAGVSIQPSDVAYINFTSGSTGQPKGIPIRHESLVNVVLAWCDLAGFSGDFRCAQTINIMFDPSLLEIFGTFYVGGTLVVQDGELFDVLQRVNGCVLVPSVLSALDPDDFPTLSHVSVIGEMLPYPLAQTWGQGRELYNIYGPTEITITSHGTQVQPGKLVTIGATLPNYHCYILDDQLNPVPIGVPGEICIAGVGVSHGYWKRPDLTKKAFVSSPMGPGCLYRTGDLGCWLANGEVQVVGRKDFQIKLRGMRIELGEIESHCQTFPGVSNAVALVKEKRLVVYISPAPVSSMELSRHVASKLPRYMVPDLFLALEAMPLTPAGKADRRTLQGMSLPEDDNVDLSDNQPISETFAALRRALAETLDVDPVRVVPSDSFLRLGGDSISAIQFSSRCKKYGLKLTVADILKHPILANLERCAEPMLDSVSPKYLMRPVGIVPHTAVVRRVIPALRHVNHFNQSFLLKCRVPLTLLMLKEAVRALVAHHDILRIRLSTRNNEWEQEILELPDGIRDDFQLSRFALVTEANITLADYDAWVLHVQQAINIERGPVLVGSLLTVDAQPYVYLSVHHLCVDFVSWRILLEDLETQLQGLSLPTKTLSFREWATLVNGYAQTLPDDLWPYHGPVAELPIDSNPIPTEPITYHSVQSVSRPLGRKVSHALYGEAALRVDASPQEFMVASLVMALTTTFQLDSLEIQMEGHGRRPWSSDIDISRTLGWFTSIYPVAFHVKQAEHYTSLPQALRLLAHIKQRLRSVPDSGLPYGLLNDLKGRDPALTATPNPSVRPGGIVFNYTGRFEQLDARNAFWSPASLGDGWSHDLSLNELVRHALSVSCSYGEESGLNLHIQYSRLMYREHTVELLADLWLKHLRHLIQTALACPVPCRTASDFGLASLSEPAFSRLVQDTLPTLGLTLEDVDDLYPCLPMQEGLLLATLKDPAAYMVQSTYDLLGPLDTKRLQEAWATTAQQHPILRTRFLLGLVDTHHANLQLVSKLAETHWAVSNWSGWDLEQAEAEYMRKEREEGFDLSQIPVRVGLFYVAPNRHRLITSIHHAVLDGWSGGMFMHALLRNYADHVLPPAGKLKDLVAHVQGCDTHGAERFWAAQLDGVEAPSLLIDPYCVPDPTVRPSDAAYHETLMRTLDIGNAVVDFAQAHGVTVSTVLRAAVSLLLHRYTGSANPVFGTVVSGRNVPVPLAESIIGPCINTLPCRARIDRASTVDGLLQALHRDSTAAYDFEHCRLTDIHRWSGVSQEQPLFNVLFVYQNYPEEQTDSELPIQLEPRDGRDPTDVPLTLISTHSDGQLLIKASAKSHNFSPGFINRLLDHLVAVIRELVTMPPSDPISAVDMLSSDDKVQLTRTWAQNPVDLPACSYAHEGFLSIVQFDPSRAALRDGAHEYTYGHLHWLSSRLAHRLQQSGRCGADQIVGIMAGNSVELIVGQLAIWMTGSAFVVISPDYPAERQRFILEDAACAAIIRTSAVLGDIPDTVPIPQVVINLESLRSSDPTADTQEVTITPTSLAYIIYTSGTTGTPKGVMHEHRAVAQYIQGFLGAIGIMADDVTPTLLTPTFDIATSEIWLTLSVGGCLFITQDDHKVALQQATRAAITPSLLSVFEPRDFPHLRSVILGGEPCSQALADKWSSAVRLFNWYGPTEIAHGTHLIELKPGEPVSIGRPQPNAVGLILDGHLHPVPVGVTGELYLGGLGIARCYLKRPDLTADKFITWPTTGERIYRSGDLARWLPDGRVECLGRIDNQVKVRGFRVELGEVEAALESHPAVTQSCVVVQDTHLVGYVCPPFTGDGQPILDRIRARLPHYMVPSALMGLTEFPRTRVGKIDRKALPRYDFAVPSHFITDLATLSPAESRLVQAVAYCLHLSPSTVNLDTTFFQIGGNSLTAIQLASHCQHQGLKLAVSDFDRQSTLRQLAQRTAQVTELPAQTMLFPEHTDATMYLTPAQKQFFKHDLANPQVSAIPAMFEVHRPSSEDTWQEAVAQVVQRHPMLRARFSRDPQTKQVFYTIGDTPTEHYRFQYHLAAKTEAMVAILVEAFQRLDFWTGHLSEFHVFDLVGTQYFFHCTHHLVNDYLTSALISEEVEALLLGRPLAPATVPFRVWAAHLHELAQQIDPHTIQLPPNIPSLPTSSPPDAAPDGGLDHTCVLQSEFTDQETRSLLLDVCERHQVSQLELILAGLLLAYTEIFELDVLGLDFITHGRQPLGPEPLDVTRTVGYFAHNIPLAITASTGLDQAASLQEVQRQLPGLLRDGPQLALVNSVHEFQDPVLREKFNVQPQISFSYLAQLTASSATQESGLFTKRPDLHQALRRVQSVNRSPYAMDITVQHKEGDLQLTIHYRADILPRSKVERFLAKWRKDLLDFRTPRV</sequence>
<feature type="domain" description="Carrier" evidence="4">
    <location>
        <begin position="2451"/>
        <end position="2527"/>
    </location>
</feature>
<feature type="domain" description="Carrier" evidence="4">
    <location>
        <begin position="1389"/>
        <end position="1462"/>
    </location>
</feature>
<dbReference type="InterPro" id="IPR000873">
    <property type="entry name" value="AMP-dep_synth/lig_dom"/>
</dbReference>
<evidence type="ECO:0000256" key="2">
    <source>
        <dbReference type="ARBA" id="ARBA00022553"/>
    </source>
</evidence>
<dbReference type="Gene3D" id="2.30.38.10">
    <property type="entry name" value="Luciferase, Domain 3"/>
    <property type="match status" value="1"/>
</dbReference>
<dbReference type="Pfam" id="PF00501">
    <property type="entry name" value="AMP-binding"/>
    <property type="match status" value="7"/>
</dbReference>
<dbReference type="GO" id="GO:0043041">
    <property type="term" value="P:amino acid activation for nonribosomal peptide biosynthetic process"/>
    <property type="evidence" value="ECO:0007669"/>
    <property type="project" value="TreeGrafter"/>
</dbReference>
<dbReference type="Pfam" id="PF13193">
    <property type="entry name" value="AMP-binding_C"/>
    <property type="match status" value="2"/>
</dbReference>
<evidence type="ECO:0000256" key="3">
    <source>
        <dbReference type="ARBA" id="ARBA00022598"/>
    </source>
</evidence>
<dbReference type="GO" id="GO:0044550">
    <property type="term" value="P:secondary metabolite biosynthetic process"/>
    <property type="evidence" value="ECO:0007669"/>
    <property type="project" value="TreeGrafter"/>
</dbReference>
<dbReference type="SUPFAM" id="SSF47336">
    <property type="entry name" value="ACP-like"/>
    <property type="match status" value="6"/>
</dbReference>
<reference evidence="5" key="1">
    <citation type="submission" date="2022-07" db="EMBL/GenBank/DDBJ databases">
        <title>Phylogenomic reconstructions and comparative analyses of Kickxellomycotina fungi.</title>
        <authorList>
            <person name="Reynolds N.K."/>
            <person name="Stajich J.E."/>
            <person name="Barry K."/>
            <person name="Grigoriev I.V."/>
            <person name="Crous P."/>
            <person name="Smith M.E."/>
        </authorList>
    </citation>
    <scope>NUCLEOTIDE SEQUENCE</scope>
    <source>
        <strain evidence="5">RSA 861</strain>
    </source>
</reference>
<dbReference type="PROSITE" id="PS50075">
    <property type="entry name" value="CARRIER"/>
    <property type="match status" value="6"/>
</dbReference>
<dbReference type="PANTHER" id="PTHR45527">
    <property type="entry name" value="NONRIBOSOMAL PEPTIDE SYNTHETASE"/>
    <property type="match status" value="1"/>
</dbReference>
<dbReference type="OrthoDB" id="416786at2759"/>
<dbReference type="Pfam" id="PF00668">
    <property type="entry name" value="Condensation"/>
    <property type="match status" value="8"/>
</dbReference>
<keyword evidence="2" id="KW-0597">Phosphoprotein</keyword>
<organism evidence="5 6">
    <name type="scientific">Tieghemiomyces parasiticus</name>
    <dbReference type="NCBI Taxonomy" id="78921"/>
    <lineage>
        <taxon>Eukaryota</taxon>
        <taxon>Fungi</taxon>
        <taxon>Fungi incertae sedis</taxon>
        <taxon>Zoopagomycota</taxon>
        <taxon>Kickxellomycotina</taxon>
        <taxon>Dimargaritomycetes</taxon>
        <taxon>Dimargaritales</taxon>
        <taxon>Dimargaritaceae</taxon>
        <taxon>Tieghemiomyces</taxon>
    </lineage>
</organism>
<protein>
    <recommendedName>
        <fullName evidence="4">Carrier domain-containing protein</fullName>
    </recommendedName>
</protein>
<proteinExistence type="predicted"/>
<dbReference type="Gene3D" id="3.40.50.12780">
    <property type="entry name" value="N-terminal domain of ligase-like"/>
    <property type="match status" value="6"/>
</dbReference>
<dbReference type="GO" id="GO:0005737">
    <property type="term" value="C:cytoplasm"/>
    <property type="evidence" value="ECO:0007669"/>
    <property type="project" value="TreeGrafter"/>
</dbReference>
<dbReference type="CDD" id="cd19542">
    <property type="entry name" value="CT_NRPS-like"/>
    <property type="match status" value="2"/>
</dbReference>
<feature type="domain" description="Carrier" evidence="4">
    <location>
        <begin position="7106"/>
        <end position="7182"/>
    </location>
</feature>
<dbReference type="Gene3D" id="3.30.559.30">
    <property type="entry name" value="Nonribosomal peptide synthetase, condensation domain"/>
    <property type="match status" value="8"/>
</dbReference>
<accession>A0A9W8AGA6</accession>
<dbReference type="GO" id="GO:0016874">
    <property type="term" value="F:ligase activity"/>
    <property type="evidence" value="ECO:0007669"/>
    <property type="project" value="UniProtKB-KW"/>
</dbReference>
<evidence type="ECO:0000313" key="6">
    <source>
        <dbReference type="Proteomes" id="UP001150569"/>
    </source>
</evidence>
<dbReference type="InterPro" id="IPR001242">
    <property type="entry name" value="Condensation_dom"/>
</dbReference>
<dbReference type="InterPro" id="IPR025110">
    <property type="entry name" value="AMP-bd_C"/>
</dbReference>
<dbReference type="SMART" id="SM00823">
    <property type="entry name" value="PKS_PP"/>
    <property type="match status" value="6"/>
</dbReference>
<dbReference type="SUPFAM" id="SSF56801">
    <property type="entry name" value="Acetyl-CoA synthetase-like"/>
    <property type="match status" value="7"/>
</dbReference>
<dbReference type="InterPro" id="IPR036736">
    <property type="entry name" value="ACP-like_sf"/>
</dbReference>
<dbReference type="EMBL" id="JANBPT010000008">
    <property type="protein sequence ID" value="KAJ1930393.1"/>
    <property type="molecule type" value="Genomic_DNA"/>
</dbReference>
<feature type="domain" description="Carrier" evidence="4">
    <location>
        <begin position="3503"/>
        <end position="3576"/>
    </location>
</feature>
<dbReference type="PANTHER" id="PTHR45527:SF1">
    <property type="entry name" value="FATTY ACID SYNTHASE"/>
    <property type="match status" value="1"/>
</dbReference>
<dbReference type="GO" id="GO:0031177">
    <property type="term" value="F:phosphopantetheine binding"/>
    <property type="evidence" value="ECO:0007669"/>
    <property type="project" value="InterPro"/>
</dbReference>
<dbReference type="SUPFAM" id="SSF52777">
    <property type="entry name" value="CoA-dependent acyltransferases"/>
    <property type="match status" value="15"/>
</dbReference>
<keyword evidence="3" id="KW-0436">Ligase</keyword>
<dbReference type="Gene3D" id="3.40.50.980">
    <property type="match status" value="2"/>
</dbReference>
<name>A0A9W8AGA6_9FUNG</name>
<feature type="domain" description="Carrier" evidence="4">
    <location>
        <begin position="4555"/>
        <end position="4628"/>
    </location>
</feature>
<dbReference type="Gene3D" id="1.10.1200.10">
    <property type="entry name" value="ACP-like"/>
    <property type="match status" value="6"/>
</dbReference>
<dbReference type="CDD" id="cd05930">
    <property type="entry name" value="A_NRPS"/>
    <property type="match status" value="6"/>
</dbReference>
<dbReference type="NCBIfam" id="TIGR01733">
    <property type="entry name" value="AA-adenyl-dom"/>
    <property type="match status" value="6"/>
</dbReference>